<organism evidence="2 3">
    <name type="scientific">Paraburkholderia eburnea</name>
    <dbReference type="NCBI Taxonomy" id="1189126"/>
    <lineage>
        <taxon>Bacteria</taxon>
        <taxon>Pseudomonadati</taxon>
        <taxon>Pseudomonadota</taxon>
        <taxon>Betaproteobacteria</taxon>
        <taxon>Burkholderiales</taxon>
        <taxon>Burkholderiaceae</taxon>
        <taxon>Paraburkholderia</taxon>
    </lineage>
</organism>
<sequence>MRPHSGPPTTPPITTYIQTMKTNDQASSAPQNSSHAHSVTPEGAHTHGITPVGAGSHNHSITEPGHAHPLETAGAAQPEAPKDPNTHTLDTPITRGGQTIEKITLRKPSAGELRGVSLAELVNLDVSALSKVLPRITTPTLTEFDVAQLDPADLVQLGGMFMGFLTPKAAKARMESLNA</sequence>
<accession>A0A2S4LWK7</accession>
<evidence type="ECO:0000313" key="3">
    <source>
        <dbReference type="Proteomes" id="UP000237381"/>
    </source>
</evidence>
<feature type="compositionally biased region" description="Polar residues" evidence="1">
    <location>
        <begin position="16"/>
        <end position="37"/>
    </location>
</feature>
<dbReference type="AlphaFoldDB" id="A0A2S4LWK7"/>
<comment type="caution">
    <text evidence="2">The sequence shown here is derived from an EMBL/GenBank/DDBJ whole genome shotgun (WGS) entry which is preliminary data.</text>
</comment>
<protein>
    <submittedName>
        <fullName evidence="2">Tail assembly chaperone E/41/14-like protein</fullName>
    </submittedName>
</protein>
<gene>
    <name evidence="2" type="ORF">B0G62_12271</name>
</gene>
<evidence type="ECO:0000256" key="1">
    <source>
        <dbReference type="SAM" id="MobiDB-lite"/>
    </source>
</evidence>
<evidence type="ECO:0000313" key="2">
    <source>
        <dbReference type="EMBL" id="POR46755.1"/>
    </source>
</evidence>
<dbReference type="Pfam" id="PF10109">
    <property type="entry name" value="Phage_TAC_7"/>
    <property type="match status" value="1"/>
</dbReference>
<dbReference type="Proteomes" id="UP000237381">
    <property type="component" value="Unassembled WGS sequence"/>
</dbReference>
<reference evidence="2 3" key="1">
    <citation type="submission" date="2018-01" db="EMBL/GenBank/DDBJ databases">
        <title>Genomic Encyclopedia of Type Strains, Phase III (KMG-III): the genomes of soil and plant-associated and newly described type strains.</title>
        <authorList>
            <person name="Whitman W."/>
        </authorList>
    </citation>
    <scope>NUCLEOTIDE SEQUENCE [LARGE SCALE GENOMIC DNA]</scope>
    <source>
        <strain evidence="2 3">JCM 18070</strain>
    </source>
</reference>
<keyword evidence="3" id="KW-1185">Reference proteome</keyword>
<dbReference type="InterPro" id="IPR019289">
    <property type="entry name" value="Phage_tail_E/E"/>
</dbReference>
<name>A0A2S4LWK7_9BURK</name>
<feature type="compositionally biased region" description="Pro residues" evidence="1">
    <location>
        <begin position="1"/>
        <end position="11"/>
    </location>
</feature>
<dbReference type="EMBL" id="PQGA01000022">
    <property type="protein sequence ID" value="POR46755.1"/>
    <property type="molecule type" value="Genomic_DNA"/>
</dbReference>
<feature type="region of interest" description="Disordered" evidence="1">
    <location>
        <begin position="1"/>
        <end position="93"/>
    </location>
</feature>
<proteinExistence type="predicted"/>